<keyword evidence="5" id="KW-1185">Reference proteome</keyword>
<dbReference type="OrthoDB" id="498611at2759"/>
<evidence type="ECO:0000313" key="4">
    <source>
        <dbReference type="EMBL" id="KXN70600.1"/>
    </source>
</evidence>
<dbReference type="PANTHER" id="PTHR12280">
    <property type="entry name" value="PANTOTHENATE KINASE"/>
    <property type="match status" value="1"/>
</dbReference>
<dbReference type="Pfam" id="PF03630">
    <property type="entry name" value="Fumble"/>
    <property type="match status" value="1"/>
</dbReference>
<keyword evidence="2" id="KW-0067">ATP-binding</keyword>
<reference evidence="4 5" key="1">
    <citation type="journal article" date="2015" name="Genome Biol. Evol.">
        <title>Phylogenomic analyses indicate that early fungi evolved digesting cell walls of algal ancestors of land plants.</title>
        <authorList>
            <person name="Chang Y."/>
            <person name="Wang S."/>
            <person name="Sekimoto S."/>
            <person name="Aerts A.L."/>
            <person name="Choi C."/>
            <person name="Clum A."/>
            <person name="LaButti K.M."/>
            <person name="Lindquist E.A."/>
            <person name="Yee Ngan C."/>
            <person name="Ohm R.A."/>
            <person name="Salamov A.A."/>
            <person name="Grigoriev I.V."/>
            <person name="Spatafora J.W."/>
            <person name="Berbee M.L."/>
        </authorList>
    </citation>
    <scope>NUCLEOTIDE SEQUENCE [LARGE SCALE GENOMIC DNA]</scope>
    <source>
        <strain evidence="4 5">NRRL 28638</strain>
    </source>
</reference>
<accession>A0A137P6F2</accession>
<proteinExistence type="predicted"/>
<sequence>MSVQFEFELNNPRTHQLIIEVQDLFIYFSYYYPNNSQFKLDLYQFNIHEESSIFDKLKVILNSQNSICIKILNSFQGSFYEQVSSWITSNFPNVQLIERKFDVSNIKLGLTFIQNELKYDTFPDKFMLVTIDNSINFYNISIANDSAQLVFTNEISPETIIAIASMHEKNLNFEQFIQDSKNGNKDNLDLLVRDIFGESSTTAKLHGHITAASFGKVNNIKNKSSLKLEDIGSSLIFIQCINLSQLAVLNSNLYDIKSIVYSGWFANKFSYIANMIEIGTTFWSASTMQARVIPITQWVQSLGLLNEE</sequence>
<dbReference type="GO" id="GO:0004594">
    <property type="term" value="F:pantothenate kinase activity"/>
    <property type="evidence" value="ECO:0007669"/>
    <property type="project" value="TreeGrafter"/>
</dbReference>
<dbReference type="EMBL" id="KQ964498">
    <property type="protein sequence ID" value="KXN70600.1"/>
    <property type="molecule type" value="Genomic_DNA"/>
</dbReference>
<dbReference type="GO" id="GO:0015937">
    <property type="term" value="P:coenzyme A biosynthetic process"/>
    <property type="evidence" value="ECO:0007669"/>
    <property type="project" value="UniProtKB-KW"/>
</dbReference>
<dbReference type="STRING" id="796925.A0A137P6F2"/>
<protein>
    <submittedName>
        <fullName evidence="4">Uncharacterized protein</fullName>
    </submittedName>
</protein>
<keyword evidence="3" id="KW-0173">Coenzyme A biosynthesis</keyword>
<dbReference type="SUPFAM" id="SSF53067">
    <property type="entry name" value="Actin-like ATPase domain"/>
    <property type="match status" value="1"/>
</dbReference>
<organism evidence="4 5">
    <name type="scientific">Conidiobolus coronatus (strain ATCC 28846 / CBS 209.66 / NRRL 28638)</name>
    <name type="common">Delacroixia coronata</name>
    <dbReference type="NCBI Taxonomy" id="796925"/>
    <lineage>
        <taxon>Eukaryota</taxon>
        <taxon>Fungi</taxon>
        <taxon>Fungi incertae sedis</taxon>
        <taxon>Zoopagomycota</taxon>
        <taxon>Entomophthoromycotina</taxon>
        <taxon>Entomophthoromycetes</taxon>
        <taxon>Entomophthorales</taxon>
        <taxon>Ancylistaceae</taxon>
        <taxon>Conidiobolus</taxon>
    </lineage>
</organism>
<evidence type="ECO:0000256" key="3">
    <source>
        <dbReference type="ARBA" id="ARBA00022993"/>
    </source>
</evidence>
<dbReference type="GO" id="GO:0005634">
    <property type="term" value="C:nucleus"/>
    <property type="evidence" value="ECO:0007669"/>
    <property type="project" value="TreeGrafter"/>
</dbReference>
<dbReference type="GO" id="GO:0005524">
    <property type="term" value="F:ATP binding"/>
    <property type="evidence" value="ECO:0007669"/>
    <property type="project" value="UniProtKB-KW"/>
</dbReference>
<dbReference type="PANTHER" id="PTHR12280:SF20">
    <property type="entry name" value="4'-PHOSPHOPANTETHEINE PHOSPHATASE"/>
    <property type="match status" value="1"/>
</dbReference>
<dbReference type="AlphaFoldDB" id="A0A137P6F2"/>
<evidence type="ECO:0000256" key="2">
    <source>
        <dbReference type="ARBA" id="ARBA00022840"/>
    </source>
</evidence>
<keyword evidence="1" id="KW-0547">Nucleotide-binding</keyword>
<evidence type="ECO:0000313" key="5">
    <source>
        <dbReference type="Proteomes" id="UP000070444"/>
    </source>
</evidence>
<dbReference type="Proteomes" id="UP000070444">
    <property type="component" value="Unassembled WGS sequence"/>
</dbReference>
<evidence type="ECO:0000256" key="1">
    <source>
        <dbReference type="ARBA" id="ARBA00022741"/>
    </source>
</evidence>
<dbReference type="InterPro" id="IPR004567">
    <property type="entry name" value="Type_II_PanK"/>
</dbReference>
<dbReference type="Gene3D" id="3.30.420.40">
    <property type="match status" value="1"/>
</dbReference>
<dbReference type="GO" id="GO:0005829">
    <property type="term" value="C:cytosol"/>
    <property type="evidence" value="ECO:0007669"/>
    <property type="project" value="TreeGrafter"/>
</dbReference>
<gene>
    <name evidence="4" type="ORF">CONCODRAFT_78776</name>
</gene>
<name>A0A137P6F2_CONC2</name>
<dbReference type="InterPro" id="IPR043129">
    <property type="entry name" value="ATPase_NBD"/>
</dbReference>